<reference evidence="3" key="1">
    <citation type="submission" date="2016-06" db="EMBL/GenBank/DDBJ databases">
        <title>Identification of putative biosynthetic pathways for the production of bioactive secondary metabolites by the marine actinomycete Kocuria kristinae RUTW2-3.</title>
        <authorList>
            <person name="Waterworth S.C."/>
            <person name="Walmsley T.A."/>
            <person name="Matongo T."/>
            <person name="Davies-Coleman M.T."/>
            <person name="Dorrington R.A."/>
        </authorList>
    </citation>
    <scope>NUCLEOTIDE SEQUENCE [LARGE SCALE GENOMIC DNA]</scope>
    <source>
        <strain evidence="3">RUTW2-3</strain>
    </source>
</reference>
<dbReference type="RefSeq" id="WP_064725068.1">
    <property type="nucleotide sequence ID" value="NZ_CP113782.1"/>
</dbReference>
<keyword evidence="2" id="KW-0812">Transmembrane</keyword>
<name>A0A199NU19_9MICC</name>
<keyword evidence="2" id="KW-1133">Transmembrane helix</keyword>
<evidence type="ECO:0000256" key="1">
    <source>
        <dbReference type="SAM" id="MobiDB-lite"/>
    </source>
</evidence>
<evidence type="ECO:0000313" key="3">
    <source>
        <dbReference type="EMBL" id="OAX52407.1"/>
    </source>
</evidence>
<gene>
    <name evidence="3" type="ORF">AN277_0203360</name>
</gene>
<evidence type="ECO:0008006" key="5">
    <source>
        <dbReference type="Google" id="ProtNLM"/>
    </source>
</evidence>
<keyword evidence="4" id="KW-1185">Reference proteome</keyword>
<feature type="region of interest" description="Disordered" evidence="1">
    <location>
        <begin position="1"/>
        <end position="90"/>
    </location>
</feature>
<accession>A0A199NU19</accession>
<dbReference type="AlphaFoldDB" id="A0A199NU19"/>
<dbReference type="EMBL" id="LJBJ02000004">
    <property type="protein sequence ID" value="OAX52407.1"/>
    <property type="molecule type" value="Genomic_DNA"/>
</dbReference>
<feature type="compositionally biased region" description="Low complexity" evidence="1">
    <location>
        <begin position="66"/>
        <end position="77"/>
    </location>
</feature>
<comment type="caution">
    <text evidence="3">The sequence shown here is derived from an EMBL/GenBank/DDBJ whole genome shotgun (WGS) entry which is preliminary data.</text>
</comment>
<proteinExistence type="predicted"/>
<protein>
    <recommendedName>
        <fullName evidence="5">DUF4878 domain-containing protein</fullName>
    </recommendedName>
</protein>
<sequence>MLFTQRAGNGGADAGAAGSGAGAPVAAENGAETAVQADAQADARAGAEAAPIVGEGAEQTRPFTAPQPGQPASSSPSEQTAQTAAVREAAPLSPRAKKRLKISGIIAGALVLVLILAFAGVRIANATVYSPEHVVEEYFDAVVDGDAEAATNLIDPNVPSAQRVLLTGDVYKDAGQRISGYDVKDVEVADDGQSATATVSVTQDQRSTDTTLQLTRAGGVLGLRQWEIAPDQSGLYKTVRVSVPAGQDTLTVNGHEVSVPASSASPSPTSGYHRRSVFEEDPDALSLTVLPGEYTFAAPKGGKYLTYGDDQKVTVTADEDTSSELSGSTVEFRQRLTEQAVTDAAAKAKEKIDACVAKKEFKVAECRLNSYYEADDEHRNPSWSVEEYPTFMLTDGLNSTDSDPVDELETGSSCTCGPRRVGR</sequence>
<evidence type="ECO:0000256" key="2">
    <source>
        <dbReference type="SAM" id="Phobius"/>
    </source>
</evidence>
<feature type="compositionally biased region" description="Low complexity" evidence="1">
    <location>
        <begin position="22"/>
        <end position="50"/>
    </location>
</feature>
<keyword evidence="2" id="KW-0472">Membrane</keyword>
<feature type="region of interest" description="Disordered" evidence="1">
    <location>
        <begin position="398"/>
        <end position="423"/>
    </location>
</feature>
<feature type="transmembrane region" description="Helical" evidence="2">
    <location>
        <begin position="102"/>
        <end position="121"/>
    </location>
</feature>
<dbReference type="Proteomes" id="UP000053171">
    <property type="component" value="Unassembled WGS sequence"/>
</dbReference>
<feature type="compositionally biased region" description="Gly residues" evidence="1">
    <location>
        <begin position="8"/>
        <end position="21"/>
    </location>
</feature>
<evidence type="ECO:0000313" key="4">
    <source>
        <dbReference type="Proteomes" id="UP000053171"/>
    </source>
</evidence>
<organism evidence="3 4">
    <name type="scientific">Rothia kristinae</name>
    <dbReference type="NCBI Taxonomy" id="37923"/>
    <lineage>
        <taxon>Bacteria</taxon>
        <taxon>Bacillati</taxon>
        <taxon>Actinomycetota</taxon>
        <taxon>Actinomycetes</taxon>
        <taxon>Micrococcales</taxon>
        <taxon>Micrococcaceae</taxon>
        <taxon>Rothia</taxon>
    </lineage>
</organism>